<evidence type="ECO:0000256" key="3">
    <source>
        <dbReference type="ARBA" id="ARBA00022837"/>
    </source>
</evidence>
<sequence>MKWQLLLSSVFITLCPACLGTEHYVDGEHNVDYDREAFFGDEEDLEEFAHLSPEEQKKRLIAIVKKIDSNSDGFISEDELSTWIQMSFRHYATEETVSQFPKYDLNQDGIVSWEEYNIHMYNQVLNFDENTVLKDPEEESFRLLHLKEKKRFEKANVDEIPGLNLTEFVAFENPTEVDYMMDYVIQDALEEHDKDGDGFISLNEFLGDYRRDPGADHDAEWAIVERERFENVYDKNKDGKLNNEELLNWMVPNNLDSATEEASAFHLIKEMDLNDDGKLTEAEILNNQELFISSEATDYGRQLHDKRLFHDEL</sequence>
<dbReference type="Proteomes" id="UP000886611">
    <property type="component" value="Unassembled WGS sequence"/>
</dbReference>
<dbReference type="PANTHER" id="PTHR10827">
    <property type="entry name" value="RETICULOCALBIN"/>
    <property type="match status" value="1"/>
</dbReference>
<dbReference type="FunFam" id="1.10.238.10:FF:000176">
    <property type="entry name" value="reticulocalbin-2 isoform X2"/>
    <property type="match status" value="1"/>
</dbReference>
<comment type="caution">
    <text evidence="4">The sequence shown here is derived from an EMBL/GenBank/DDBJ whole genome shotgun (WGS) entry which is preliminary data.</text>
</comment>
<keyword evidence="3" id="KW-0106">Calcium</keyword>
<feature type="non-terminal residue" evidence="4">
    <location>
        <position position="1"/>
    </location>
</feature>
<dbReference type="PANTHER" id="PTHR10827:SF78">
    <property type="entry name" value="RETICULOCALBIN-2"/>
    <property type="match status" value="1"/>
</dbReference>
<accession>A0A8X8BXP2</accession>
<dbReference type="AlphaFoldDB" id="A0A8X8BXP2"/>
<dbReference type="GO" id="GO:0005509">
    <property type="term" value="F:calcium ion binding"/>
    <property type="evidence" value="ECO:0007669"/>
    <property type="project" value="InterPro"/>
</dbReference>
<dbReference type="Gene3D" id="1.10.238.10">
    <property type="entry name" value="EF-hand"/>
    <property type="match status" value="3"/>
</dbReference>
<dbReference type="InterPro" id="IPR018247">
    <property type="entry name" value="EF_Hand_1_Ca_BS"/>
</dbReference>
<dbReference type="EMBL" id="JAATIS010000094">
    <property type="protein sequence ID" value="KAG2470309.1"/>
    <property type="molecule type" value="Genomic_DNA"/>
</dbReference>
<keyword evidence="5" id="KW-1185">Reference proteome</keyword>
<keyword evidence="2" id="KW-0479">Metal-binding</keyword>
<evidence type="ECO:0000256" key="2">
    <source>
        <dbReference type="ARBA" id="ARBA00022723"/>
    </source>
</evidence>
<dbReference type="InterPro" id="IPR011992">
    <property type="entry name" value="EF-hand-dom_pair"/>
</dbReference>
<dbReference type="PROSITE" id="PS00018">
    <property type="entry name" value="EF_HAND_1"/>
    <property type="match status" value="5"/>
</dbReference>
<protein>
    <submittedName>
        <fullName evidence="4">RCN2 protein</fullName>
    </submittedName>
</protein>
<dbReference type="InterPro" id="IPR002048">
    <property type="entry name" value="EF_hand_dom"/>
</dbReference>
<evidence type="ECO:0000256" key="1">
    <source>
        <dbReference type="ARBA" id="ARBA00006431"/>
    </source>
</evidence>
<dbReference type="FunFam" id="1.10.238.10:FF:000170">
    <property type="entry name" value="reticulocalbin-2 isoform X1"/>
    <property type="match status" value="1"/>
</dbReference>
<evidence type="ECO:0000313" key="5">
    <source>
        <dbReference type="Proteomes" id="UP000886611"/>
    </source>
</evidence>
<comment type="similarity">
    <text evidence="1">Belongs to the CREC family.</text>
</comment>
<reference evidence="4 5" key="1">
    <citation type="journal article" date="2021" name="Cell">
        <title>Tracing the genetic footprints of vertebrate landing in non-teleost ray-finned fishes.</title>
        <authorList>
            <person name="Bi X."/>
            <person name="Wang K."/>
            <person name="Yang L."/>
            <person name="Pan H."/>
            <person name="Jiang H."/>
            <person name="Wei Q."/>
            <person name="Fang M."/>
            <person name="Yu H."/>
            <person name="Zhu C."/>
            <person name="Cai Y."/>
            <person name="He Y."/>
            <person name="Gan X."/>
            <person name="Zeng H."/>
            <person name="Yu D."/>
            <person name="Zhu Y."/>
            <person name="Jiang H."/>
            <person name="Qiu Q."/>
            <person name="Yang H."/>
            <person name="Zhang Y.E."/>
            <person name="Wang W."/>
            <person name="Zhu M."/>
            <person name="He S."/>
            <person name="Zhang G."/>
        </authorList>
    </citation>
    <scope>NUCLEOTIDE SEQUENCE [LARGE SCALE GENOMIC DNA]</scope>
    <source>
        <strain evidence="4">Bchr_013</strain>
    </source>
</reference>
<evidence type="ECO:0000313" key="4">
    <source>
        <dbReference type="EMBL" id="KAG2470309.1"/>
    </source>
</evidence>
<dbReference type="SMART" id="SM00054">
    <property type="entry name" value="EFh"/>
    <property type="match status" value="3"/>
</dbReference>
<proteinExistence type="inferred from homology"/>
<dbReference type="PROSITE" id="PS50222">
    <property type="entry name" value="EF_HAND_2"/>
    <property type="match status" value="3"/>
</dbReference>
<dbReference type="GO" id="GO:0005783">
    <property type="term" value="C:endoplasmic reticulum"/>
    <property type="evidence" value="ECO:0007669"/>
    <property type="project" value="TreeGrafter"/>
</dbReference>
<gene>
    <name evidence="4" type="primary">Rcn2</name>
    <name evidence="4" type="ORF">GTO96_0006244</name>
</gene>
<name>A0A8X8BXP2_POLSE</name>
<feature type="non-terminal residue" evidence="4">
    <location>
        <position position="313"/>
    </location>
</feature>
<dbReference type="Pfam" id="PF13499">
    <property type="entry name" value="EF-hand_7"/>
    <property type="match status" value="1"/>
</dbReference>
<dbReference type="Pfam" id="PF13202">
    <property type="entry name" value="EF-hand_5"/>
    <property type="match status" value="3"/>
</dbReference>
<organism evidence="4 5">
    <name type="scientific">Polypterus senegalus</name>
    <name type="common">Senegal bichir</name>
    <dbReference type="NCBI Taxonomy" id="55291"/>
    <lineage>
        <taxon>Eukaryota</taxon>
        <taxon>Metazoa</taxon>
        <taxon>Chordata</taxon>
        <taxon>Craniata</taxon>
        <taxon>Vertebrata</taxon>
        <taxon>Euteleostomi</taxon>
        <taxon>Actinopterygii</taxon>
        <taxon>Polypteriformes</taxon>
        <taxon>Polypteridae</taxon>
        <taxon>Polypterus</taxon>
    </lineage>
</organism>
<dbReference type="SUPFAM" id="SSF47473">
    <property type="entry name" value="EF-hand"/>
    <property type="match status" value="2"/>
</dbReference>